<dbReference type="InterPro" id="IPR036259">
    <property type="entry name" value="MFS_trans_sf"/>
</dbReference>
<dbReference type="EMBL" id="LAFY01000250">
    <property type="protein sequence ID" value="KJY02106.1"/>
    <property type="molecule type" value="Genomic_DNA"/>
</dbReference>
<dbReference type="Proteomes" id="UP000033647">
    <property type="component" value="Unassembled WGS sequence"/>
</dbReference>
<proteinExistence type="inferred from homology"/>
<feature type="transmembrane region" description="Helical" evidence="4">
    <location>
        <begin position="400"/>
        <end position="420"/>
    </location>
</feature>
<feature type="transmembrane region" description="Helical" evidence="4">
    <location>
        <begin position="162"/>
        <end position="181"/>
    </location>
</feature>
<keyword evidence="7" id="KW-1185">Reference proteome</keyword>
<dbReference type="GO" id="GO:0016020">
    <property type="term" value="C:membrane"/>
    <property type="evidence" value="ECO:0007669"/>
    <property type="project" value="UniProtKB-SubCell"/>
</dbReference>
<dbReference type="PROSITE" id="PS50850">
    <property type="entry name" value="MFS"/>
    <property type="match status" value="1"/>
</dbReference>
<sequence>MEKNHSTTLEDERRDHESIPGSEKSDMFATTDEDKQAVEMINPAEAHAPTPAAPPMKDGGTRAWLQVAGSFLVFGNLWGMSFAFGSFQSFYETSYLPALPASTISWIGTVTIFLLILIGVISGPLFDLGYFRTMLITGALIETLSVFLVSVSSSYYQLMLTQGVLMGLGNGLLYLPGLALVSRSFKRNRAIAMGITTCGAPIGGIIYTLVFEQLISRTSFGWTVRAMGFIMLGTYLVSFPLLLFRVTNLGDLAAGGAPRKLFDKTALRDAPFWAYAWSNFFIFCGYMVPFIFIPSYAQQNLGTSRSFSLYISIIAQATSIVGRLVAGLSAAKIGGMIPWVVCVVSSGALCLGWIGATSVGSFVTFAALYGAFSGALIPLPPSVFPQVCPDPKVFGARLGMAQGIGSVASLIGPPIAAALAEVSSKGQAEGERKSYLGLQVFGGLVMLVGGGGLFVLWGILMRRRGIGASKLI</sequence>
<name>A0A0F4H0U5_9PEZI</name>
<feature type="transmembrane region" description="Helical" evidence="4">
    <location>
        <begin position="190"/>
        <end position="210"/>
    </location>
</feature>
<feature type="transmembrane region" description="Helical" evidence="4">
    <location>
        <begin position="337"/>
        <end position="356"/>
    </location>
</feature>
<evidence type="ECO:0000256" key="4">
    <source>
        <dbReference type="SAM" id="Phobius"/>
    </source>
</evidence>
<feature type="transmembrane region" description="Helical" evidence="4">
    <location>
        <begin position="222"/>
        <end position="244"/>
    </location>
</feature>
<gene>
    <name evidence="6" type="ORF">TI39_contig258g00005</name>
</gene>
<feature type="transmembrane region" description="Helical" evidence="4">
    <location>
        <begin position="63"/>
        <end position="84"/>
    </location>
</feature>
<dbReference type="Pfam" id="PF07690">
    <property type="entry name" value="MFS_1"/>
    <property type="match status" value="1"/>
</dbReference>
<feature type="transmembrane region" description="Helical" evidence="4">
    <location>
        <begin position="272"/>
        <end position="295"/>
    </location>
</feature>
<feature type="transmembrane region" description="Helical" evidence="4">
    <location>
        <begin position="362"/>
        <end position="379"/>
    </location>
</feature>
<protein>
    <submittedName>
        <fullName evidence="6">MFS monocarboxylate transporter like protein</fullName>
    </submittedName>
</protein>
<dbReference type="InterPro" id="IPR050327">
    <property type="entry name" value="Proton-linked_MCT"/>
</dbReference>
<keyword evidence="4" id="KW-0812">Transmembrane</keyword>
<dbReference type="PANTHER" id="PTHR11360">
    <property type="entry name" value="MONOCARBOXYLATE TRANSPORTER"/>
    <property type="match status" value="1"/>
</dbReference>
<dbReference type="Gene3D" id="1.20.1250.20">
    <property type="entry name" value="MFS general substrate transporter like domains"/>
    <property type="match status" value="2"/>
</dbReference>
<comment type="caution">
    <text evidence="6">The sequence shown here is derived from an EMBL/GenBank/DDBJ whole genome shotgun (WGS) entry which is preliminary data.</text>
</comment>
<evidence type="ECO:0000313" key="6">
    <source>
        <dbReference type="EMBL" id="KJY02106.1"/>
    </source>
</evidence>
<reference evidence="6 7" key="1">
    <citation type="submission" date="2015-03" db="EMBL/GenBank/DDBJ databases">
        <title>RNA-seq based gene annotation and comparative genomics of four Zymoseptoria species reveal species-specific pathogenicity related genes and transposable element activity.</title>
        <authorList>
            <person name="Grandaubert J."/>
            <person name="Bhattacharyya A."/>
            <person name="Stukenbrock E.H."/>
        </authorList>
    </citation>
    <scope>NUCLEOTIDE SEQUENCE [LARGE SCALE GENOMIC DNA]</scope>
    <source>
        <strain evidence="6 7">Zb18110</strain>
    </source>
</reference>
<dbReference type="InterPro" id="IPR011701">
    <property type="entry name" value="MFS"/>
</dbReference>
<feature type="transmembrane region" description="Helical" evidence="4">
    <location>
        <begin position="307"/>
        <end position="325"/>
    </location>
</feature>
<organism evidence="6 7">
    <name type="scientific">Zymoseptoria brevis</name>
    <dbReference type="NCBI Taxonomy" id="1047168"/>
    <lineage>
        <taxon>Eukaryota</taxon>
        <taxon>Fungi</taxon>
        <taxon>Dikarya</taxon>
        <taxon>Ascomycota</taxon>
        <taxon>Pezizomycotina</taxon>
        <taxon>Dothideomycetes</taxon>
        <taxon>Dothideomycetidae</taxon>
        <taxon>Mycosphaerellales</taxon>
        <taxon>Mycosphaerellaceae</taxon>
        <taxon>Zymoseptoria</taxon>
    </lineage>
</organism>
<evidence type="ECO:0000259" key="5">
    <source>
        <dbReference type="PROSITE" id="PS50850"/>
    </source>
</evidence>
<dbReference type="SUPFAM" id="SSF103473">
    <property type="entry name" value="MFS general substrate transporter"/>
    <property type="match status" value="1"/>
</dbReference>
<dbReference type="AlphaFoldDB" id="A0A0F4H0U5"/>
<evidence type="ECO:0000256" key="3">
    <source>
        <dbReference type="SAM" id="MobiDB-lite"/>
    </source>
</evidence>
<feature type="transmembrane region" description="Helical" evidence="4">
    <location>
        <begin position="440"/>
        <end position="460"/>
    </location>
</feature>
<evidence type="ECO:0000313" key="7">
    <source>
        <dbReference type="Proteomes" id="UP000033647"/>
    </source>
</evidence>
<comment type="similarity">
    <text evidence="2">Belongs to the major facilitator superfamily. Monocarboxylate porter (TC 2.A.1.13) family.</text>
</comment>
<keyword evidence="4" id="KW-0472">Membrane</keyword>
<dbReference type="InterPro" id="IPR020846">
    <property type="entry name" value="MFS_dom"/>
</dbReference>
<evidence type="ECO:0000256" key="1">
    <source>
        <dbReference type="ARBA" id="ARBA00004141"/>
    </source>
</evidence>
<accession>A0A0F4H0U5</accession>
<dbReference type="GO" id="GO:0022857">
    <property type="term" value="F:transmembrane transporter activity"/>
    <property type="evidence" value="ECO:0007669"/>
    <property type="project" value="InterPro"/>
</dbReference>
<evidence type="ECO:0000256" key="2">
    <source>
        <dbReference type="ARBA" id="ARBA00006727"/>
    </source>
</evidence>
<dbReference type="OrthoDB" id="6509908at2759"/>
<feature type="transmembrane region" description="Helical" evidence="4">
    <location>
        <begin position="104"/>
        <end position="126"/>
    </location>
</feature>
<feature type="domain" description="Major facilitator superfamily (MFS) profile" evidence="5">
    <location>
        <begin position="62"/>
        <end position="472"/>
    </location>
</feature>
<dbReference type="PANTHER" id="PTHR11360:SF252">
    <property type="entry name" value="MAJOR FACILITATOR SUPERFAMILY (MFS) PROFILE DOMAIN-CONTAINING PROTEIN-RELATED"/>
    <property type="match status" value="1"/>
</dbReference>
<feature type="region of interest" description="Disordered" evidence="3">
    <location>
        <begin position="1"/>
        <end position="34"/>
    </location>
</feature>
<feature type="transmembrane region" description="Helical" evidence="4">
    <location>
        <begin position="133"/>
        <end position="156"/>
    </location>
</feature>
<comment type="subcellular location">
    <subcellularLocation>
        <location evidence="1">Membrane</location>
        <topology evidence="1">Multi-pass membrane protein</topology>
    </subcellularLocation>
</comment>
<keyword evidence="4" id="KW-1133">Transmembrane helix</keyword>